<dbReference type="EMBL" id="ML994636">
    <property type="protein sequence ID" value="KAF2184741.1"/>
    <property type="molecule type" value="Genomic_DNA"/>
</dbReference>
<evidence type="ECO:0008006" key="4">
    <source>
        <dbReference type="Google" id="ProtNLM"/>
    </source>
</evidence>
<accession>A0A6A6DYH1</accession>
<evidence type="ECO:0000313" key="2">
    <source>
        <dbReference type="EMBL" id="KAF2184741.1"/>
    </source>
</evidence>
<keyword evidence="1" id="KW-0732">Signal</keyword>
<keyword evidence="3" id="KW-1185">Reference proteome</keyword>
<gene>
    <name evidence="2" type="ORF">K469DRAFT_708482</name>
</gene>
<proteinExistence type="predicted"/>
<evidence type="ECO:0000313" key="3">
    <source>
        <dbReference type="Proteomes" id="UP000800200"/>
    </source>
</evidence>
<reference evidence="2" key="1">
    <citation type="journal article" date="2020" name="Stud. Mycol.">
        <title>101 Dothideomycetes genomes: a test case for predicting lifestyles and emergence of pathogens.</title>
        <authorList>
            <person name="Haridas S."/>
            <person name="Albert R."/>
            <person name="Binder M."/>
            <person name="Bloem J."/>
            <person name="Labutti K."/>
            <person name="Salamov A."/>
            <person name="Andreopoulos B."/>
            <person name="Baker S."/>
            <person name="Barry K."/>
            <person name="Bills G."/>
            <person name="Bluhm B."/>
            <person name="Cannon C."/>
            <person name="Castanera R."/>
            <person name="Culley D."/>
            <person name="Daum C."/>
            <person name="Ezra D."/>
            <person name="Gonzalez J."/>
            <person name="Henrissat B."/>
            <person name="Kuo A."/>
            <person name="Liang C."/>
            <person name="Lipzen A."/>
            <person name="Lutzoni F."/>
            <person name="Magnuson J."/>
            <person name="Mondo S."/>
            <person name="Nolan M."/>
            <person name="Ohm R."/>
            <person name="Pangilinan J."/>
            <person name="Park H.-J."/>
            <person name="Ramirez L."/>
            <person name="Alfaro M."/>
            <person name="Sun H."/>
            <person name="Tritt A."/>
            <person name="Yoshinaga Y."/>
            <person name="Zwiers L.-H."/>
            <person name="Turgeon B."/>
            <person name="Goodwin S."/>
            <person name="Spatafora J."/>
            <person name="Crous P."/>
            <person name="Grigoriev I."/>
        </authorList>
    </citation>
    <scope>NUCLEOTIDE SEQUENCE</scope>
    <source>
        <strain evidence="2">CBS 207.26</strain>
    </source>
</reference>
<sequence length="109" mass="12494">MHMKGREGHIARSRAAVWFIWCGLQMWTSLGRRGAKSGALSRDLLRSFQFNIHPFLKAVDMRLKRVSSISMLLNSVRQLPDHVAKFRWKNSGLAFTTAMHTILCVALRI</sequence>
<dbReference type="Proteomes" id="UP000800200">
    <property type="component" value="Unassembled WGS sequence"/>
</dbReference>
<feature type="signal peptide" evidence="1">
    <location>
        <begin position="1"/>
        <end position="31"/>
    </location>
</feature>
<protein>
    <recommendedName>
        <fullName evidence="4">Secreted protein</fullName>
    </recommendedName>
</protein>
<organism evidence="2 3">
    <name type="scientific">Zopfia rhizophila CBS 207.26</name>
    <dbReference type="NCBI Taxonomy" id="1314779"/>
    <lineage>
        <taxon>Eukaryota</taxon>
        <taxon>Fungi</taxon>
        <taxon>Dikarya</taxon>
        <taxon>Ascomycota</taxon>
        <taxon>Pezizomycotina</taxon>
        <taxon>Dothideomycetes</taxon>
        <taxon>Dothideomycetes incertae sedis</taxon>
        <taxon>Zopfiaceae</taxon>
        <taxon>Zopfia</taxon>
    </lineage>
</organism>
<name>A0A6A6DYH1_9PEZI</name>
<dbReference type="AlphaFoldDB" id="A0A6A6DYH1"/>
<evidence type="ECO:0000256" key="1">
    <source>
        <dbReference type="SAM" id="SignalP"/>
    </source>
</evidence>
<feature type="chain" id="PRO_5025491132" description="Secreted protein" evidence="1">
    <location>
        <begin position="32"/>
        <end position="109"/>
    </location>
</feature>